<dbReference type="InterPro" id="IPR001789">
    <property type="entry name" value="Sig_transdc_resp-reg_receiver"/>
</dbReference>
<dbReference type="GO" id="GO:0032993">
    <property type="term" value="C:protein-DNA complex"/>
    <property type="evidence" value="ECO:0007669"/>
    <property type="project" value="TreeGrafter"/>
</dbReference>
<dbReference type="GO" id="GO:0006355">
    <property type="term" value="P:regulation of DNA-templated transcription"/>
    <property type="evidence" value="ECO:0007669"/>
    <property type="project" value="InterPro"/>
</dbReference>
<name>A0A919NWS6_9ACTN</name>
<comment type="caution">
    <text evidence="10">The sequence shown here is derived from an EMBL/GenBank/DDBJ whole genome shotgun (WGS) entry which is preliminary data.</text>
</comment>
<evidence type="ECO:0000259" key="9">
    <source>
        <dbReference type="PROSITE" id="PS51755"/>
    </source>
</evidence>
<dbReference type="Gene3D" id="1.10.10.10">
    <property type="entry name" value="Winged helix-like DNA-binding domain superfamily/Winged helix DNA-binding domain"/>
    <property type="match status" value="1"/>
</dbReference>
<sequence>MPDLDGFEVARRLRHDGYDVPILFLTARDAVADRVAGLSSGGDDYVTKPFSLEEIVWRIRAILRRTAPKQAPTDTDLRFADLELSQDTYQVRRAGQTITLSVTEFNLLRFLMLNAGRVLSRSQILDRVWDYDFNGDGQIVDTYVYYLRKKLDQHGPRLIQTVRGVGYCLRTAQGPGAS</sequence>
<evidence type="ECO:0000256" key="5">
    <source>
        <dbReference type="ARBA" id="ARBA00023163"/>
    </source>
</evidence>
<dbReference type="PROSITE" id="PS51755">
    <property type="entry name" value="OMPR_PHOB"/>
    <property type="match status" value="1"/>
</dbReference>
<dbReference type="PANTHER" id="PTHR48111:SF28">
    <property type="entry name" value="TRANSCRIPTIONAL REGULATORY PROTEIN TCRX-RELATED"/>
    <property type="match status" value="1"/>
</dbReference>
<dbReference type="InterPro" id="IPR039420">
    <property type="entry name" value="WalR-like"/>
</dbReference>
<keyword evidence="3" id="KW-0805">Transcription regulation</keyword>
<feature type="domain" description="OmpR/PhoB-type" evidence="9">
    <location>
        <begin position="74"/>
        <end position="171"/>
    </location>
</feature>
<proteinExistence type="predicted"/>
<keyword evidence="2" id="KW-0902">Two-component regulatory system</keyword>
<dbReference type="Proteomes" id="UP000623608">
    <property type="component" value="Unassembled WGS sequence"/>
</dbReference>
<evidence type="ECO:0000256" key="2">
    <source>
        <dbReference type="ARBA" id="ARBA00023012"/>
    </source>
</evidence>
<gene>
    <name evidence="10" type="ORF">Ate02nite_94910</name>
</gene>
<protein>
    <submittedName>
        <fullName evidence="10">Uncharacterized protein</fullName>
    </submittedName>
</protein>
<evidence type="ECO:0000256" key="4">
    <source>
        <dbReference type="ARBA" id="ARBA00023125"/>
    </source>
</evidence>
<keyword evidence="4 7" id="KW-0238">DNA-binding</keyword>
<dbReference type="FunFam" id="1.10.10.10:FF:000005">
    <property type="entry name" value="Two-component system response regulator"/>
    <property type="match status" value="1"/>
</dbReference>
<dbReference type="EMBL" id="BOMY01000064">
    <property type="protein sequence ID" value="GIF26761.1"/>
    <property type="molecule type" value="Genomic_DNA"/>
</dbReference>
<dbReference type="GO" id="GO:0000976">
    <property type="term" value="F:transcription cis-regulatory region binding"/>
    <property type="evidence" value="ECO:0007669"/>
    <property type="project" value="TreeGrafter"/>
</dbReference>
<keyword evidence="5" id="KW-0804">Transcription</keyword>
<dbReference type="PROSITE" id="PS50110">
    <property type="entry name" value="RESPONSE_REGULATORY"/>
    <property type="match status" value="1"/>
</dbReference>
<evidence type="ECO:0000256" key="3">
    <source>
        <dbReference type="ARBA" id="ARBA00023015"/>
    </source>
</evidence>
<dbReference type="CDD" id="cd00383">
    <property type="entry name" value="trans_reg_C"/>
    <property type="match status" value="1"/>
</dbReference>
<organism evidence="10 11">
    <name type="scientific">Paractinoplanes tereljensis</name>
    <dbReference type="NCBI Taxonomy" id="571912"/>
    <lineage>
        <taxon>Bacteria</taxon>
        <taxon>Bacillati</taxon>
        <taxon>Actinomycetota</taxon>
        <taxon>Actinomycetes</taxon>
        <taxon>Micromonosporales</taxon>
        <taxon>Micromonosporaceae</taxon>
        <taxon>Paractinoplanes</taxon>
    </lineage>
</organism>
<dbReference type="SUPFAM" id="SSF46894">
    <property type="entry name" value="C-terminal effector domain of the bipartite response regulators"/>
    <property type="match status" value="1"/>
</dbReference>
<dbReference type="InterPro" id="IPR001867">
    <property type="entry name" value="OmpR/PhoB-type_DNA-bd"/>
</dbReference>
<dbReference type="SMART" id="SM00862">
    <property type="entry name" value="Trans_reg_C"/>
    <property type="match status" value="1"/>
</dbReference>
<feature type="DNA-binding region" description="OmpR/PhoB-type" evidence="7">
    <location>
        <begin position="74"/>
        <end position="171"/>
    </location>
</feature>
<evidence type="ECO:0000259" key="8">
    <source>
        <dbReference type="PROSITE" id="PS50110"/>
    </source>
</evidence>
<dbReference type="SUPFAM" id="SSF52172">
    <property type="entry name" value="CheY-like"/>
    <property type="match status" value="1"/>
</dbReference>
<keyword evidence="11" id="KW-1185">Reference proteome</keyword>
<keyword evidence="1" id="KW-0597">Phosphoprotein</keyword>
<dbReference type="InterPro" id="IPR016032">
    <property type="entry name" value="Sig_transdc_resp-reg_C-effctor"/>
</dbReference>
<evidence type="ECO:0000256" key="6">
    <source>
        <dbReference type="PROSITE-ProRule" id="PRU00169"/>
    </source>
</evidence>
<evidence type="ECO:0000256" key="7">
    <source>
        <dbReference type="PROSITE-ProRule" id="PRU01091"/>
    </source>
</evidence>
<comment type="caution">
    <text evidence="6">Lacks conserved residue(s) required for the propagation of feature annotation.</text>
</comment>
<evidence type="ECO:0000256" key="1">
    <source>
        <dbReference type="ARBA" id="ARBA00022553"/>
    </source>
</evidence>
<dbReference type="AlphaFoldDB" id="A0A919NWS6"/>
<evidence type="ECO:0000313" key="10">
    <source>
        <dbReference type="EMBL" id="GIF26761.1"/>
    </source>
</evidence>
<dbReference type="Pfam" id="PF00072">
    <property type="entry name" value="Response_reg"/>
    <property type="match status" value="1"/>
</dbReference>
<accession>A0A919NWS6</accession>
<dbReference type="InterPro" id="IPR036388">
    <property type="entry name" value="WH-like_DNA-bd_sf"/>
</dbReference>
<dbReference type="Gene3D" id="3.40.50.2300">
    <property type="match status" value="1"/>
</dbReference>
<dbReference type="GO" id="GO:0000156">
    <property type="term" value="F:phosphorelay response regulator activity"/>
    <property type="evidence" value="ECO:0007669"/>
    <property type="project" value="TreeGrafter"/>
</dbReference>
<evidence type="ECO:0000313" key="11">
    <source>
        <dbReference type="Proteomes" id="UP000623608"/>
    </source>
</evidence>
<dbReference type="PANTHER" id="PTHR48111">
    <property type="entry name" value="REGULATOR OF RPOS"/>
    <property type="match status" value="1"/>
</dbReference>
<reference evidence="10" key="1">
    <citation type="submission" date="2021-01" db="EMBL/GenBank/DDBJ databases">
        <title>Whole genome shotgun sequence of Actinoplanes tereljensis NBRC 105297.</title>
        <authorList>
            <person name="Komaki H."/>
            <person name="Tamura T."/>
        </authorList>
    </citation>
    <scope>NUCLEOTIDE SEQUENCE</scope>
    <source>
        <strain evidence="10">NBRC 105297</strain>
    </source>
</reference>
<dbReference type="GO" id="GO:0005829">
    <property type="term" value="C:cytosol"/>
    <property type="evidence" value="ECO:0007669"/>
    <property type="project" value="TreeGrafter"/>
</dbReference>
<dbReference type="Pfam" id="PF00486">
    <property type="entry name" value="Trans_reg_C"/>
    <property type="match status" value="1"/>
</dbReference>
<feature type="domain" description="Response regulatory" evidence="8">
    <location>
        <begin position="1"/>
        <end position="63"/>
    </location>
</feature>
<dbReference type="InterPro" id="IPR011006">
    <property type="entry name" value="CheY-like_superfamily"/>
</dbReference>